<feature type="non-terminal residue" evidence="13">
    <location>
        <position position="256"/>
    </location>
</feature>
<protein>
    <recommendedName>
        <fullName evidence="4">GTP cyclohydrolase II</fullName>
        <ecNumber evidence="4">3.5.4.25</ecNumber>
    </recommendedName>
</protein>
<dbReference type="GO" id="GO:0005525">
    <property type="term" value="F:GTP binding"/>
    <property type="evidence" value="ECO:0007669"/>
    <property type="project" value="UniProtKB-KW"/>
</dbReference>
<evidence type="ECO:0000256" key="1">
    <source>
        <dbReference type="ARBA" id="ARBA00001947"/>
    </source>
</evidence>
<dbReference type="NCBIfam" id="NF001591">
    <property type="entry name" value="PRK00393.1"/>
    <property type="match status" value="1"/>
</dbReference>
<evidence type="ECO:0000259" key="12">
    <source>
        <dbReference type="Pfam" id="PF00925"/>
    </source>
</evidence>
<sequence length="256" mass="28580">VLARAGHTEAAVDLCEMAGMYPAGIVCEIMAEDGSMSRLPELERFAEEHELKILSIAQIIAQRRRTERLIERVAEARLPTRYGKFQAIAYKSHVDAGEHIALTIGEWSPDEPVLVRIHSECLTGDVFGSMRCDCGEQIDLALKQLAEEGNGVFLYMRQEGRGIGLHNKIKAYSLQDQGLDTVEANETLGFEPDLRHYGVGAQILRDLGVRKLNLLTNNPKKVVGLSGFDLEIVDRMPVEAEVTDENRTYMKTKKAR</sequence>
<reference evidence="13" key="1">
    <citation type="submission" date="2018-05" db="EMBL/GenBank/DDBJ databases">
        <authorList>
            <person name="Lanie J.A."/>
            <person name="Ng W.-L."/>
            <person name="Kazmierczak K.M."/>
            <person name="Andrzejewski T.M."/>
            <person name="Davidsen T.M."/>
            <person name="Wayne K.J."/>
            <person name="Tettelin H."/>
            <person name="Glass J.I."/>
            <person name="Rusch D."/>
            <person name="Podicherti R."/>
            <person name="Tsui H.-C.T."/>
            <person name="Winkler M.E."/>
        </authorList>
    </citation>
    <scope>NUCLEOTIDE SEQUENCE</scope>
</reference>
<dbReference type="GO" id="GO:0046872">
    <property type="term" value="F:metal ion binding"/>
    <property type="evidence" value="ECO:0007669"/>
    <property type="project" value="UniProtKB-KW"/>
</dbReference>
<keyword evidence="5" id="KW-0686">Riboflavin biosynthesis</keyword>
<dbReference type="GO" id="GO:0005829">
    <property type="term" value="C:cytosol"/>
    <property type="evidence" value="ECO:0007669"/>
    <property type="project" value="TreeGrafter"/>
</dbReference>
<evidence type="ECO:0000313" key="13">
    <source>
        <dbReference type="EMBL" id="SVD98129.1"/>
    </source>
</evidence>
<dbReference type="EMBL" id="UINC01186081">
    <property type="protein sequence ID" value="SVD98129.1"/>
    <property type="molecule type" value="Genomic_DNA"/>
</dbReference>
<keyword evidence="10" id="KW-0342">GTP-binding</keyword>
<dbReference type="EC" id="3.5.4.25" evidence="4"/>
<gene>
    <name evidence="13" type="ORF">METZ01_LOCUS450983</name>
</gene>
<dbReference type="CDD" id="cd00641">
    <property type="entry name" value="GTP_cyclohydro2"/>
    <property type="match status" value="1"/>
</dbReference>
<proteinExistence type="inferred from homology"/>
<keyword evidence="6" id="KW-0479">Metal-binding</keyword>
<feature type="domain" description="GTP cyclohydrolase II" evidence="12">
    <location>
        <begin position="71"/>
        <end position="237"/>
    </location>
</feature>
<evidence type="ECO:0000256" key="5">
    <source>
        <dbReference type="ARBA" id="ARBA00022619"/>
    </source>
</evidence>
<evidence type="ECO:0000256" key="11">
    <source>
        <dbReference type="ARBA" id="ARBA00049295"/>
    </source>
</evidence>
<evidence type="ECO:0000256" key="9">
    <source>
        <dbReference type="ARBA" id="ARBA00022833"/>
    </source>
</evidence>
<dbReference type="AlphaFoldDB" id="A0A382ZS94"/>
<dbReference type="InterPro" id="IPR017945">
    <property type="entry name" value="DHBP_synth_RibB-like_a/b_dom"/>
</dbReference>
<evidence type="ECO:0000256" key="6">
    <source>
        <dbReference type="ARBA" id="ARBA00022723"/>
    </source>
</evidence>
<dbReference type="FunFam" id="3.40.50.10990:FF:000001">
    <property type="entry name" value="Riboflavin biosynthesis protein RibBA"/>
    <property type="match status" value="1"/>
</dbReference>
<keyword evidence="9" id="KW-0862">Zinc</keyword>
<dbReference type="InterPro" id="IPR036144">
    <property type="entry name" value="RibA-like_sf"/>
</dbReference>
<comment type="similarity">
    <text evidence="3">In the N-terminal section; belongs to the DHBP synthase family.</text>
</comment>
<dbReference type="GO" id="GO:0003935">
    <property type="term" value="F:GTP cyclohydrolase II activity"/>
    <property type="evidence" value="ECO:0007669"/>
    <property type="project" value="UniProtKB-EC"/>
</dbReference>
<evidence type="ECO:0000256" key="3">
    <source>
        <dbReference type="ARBA" id="ARBA00005520"/>
    </source>
</evidence>
<dbReference type="SUPFAM" id="SSF55821">
    <property type="entry name" value="YrdC/RibB"/>
    <property type="match status" value="1"/>
</dbReference>
<evidence type="ECO:0000256" key="8">
    <source>
        <dbReference type="ARBA" id="ARBA00022801"/>
    </source>
</evidence>
<dbReference type="InterPro" id="IPR000422">
    <property type="entry name" value="DHBP_synthase_RibB"/>
</dbReference>
<dbReference type="Gene3D" id="3.90.870.10">
    <property type="entry name" value="DHBP synthase"/>
    <property type="match status" value="1"/>
</dbReference>
<evidence type="ECO:0000256" key="10">
    <source>
        <dbReference type="ARBA" id="ARBA00023134"/>
    </source>
</evidence>
<name>A0A382ZS94_9ZZZZ</name>
<dbReference type="InterPro" id="IPR032677">
    <property type="entry name" value="GTP_cyclohydro_II"/>
</dbReference>
<dbReference type="GO" id="GO:0009231">
    <property type="term" value="P:riboflavin biosynthetic process"/>
    <property type="evidence" value="ECO:0007669"/>
    <property type="project" value="UniProtKB-UniPathway"/>
</dbReference>
<dbReference type="HAMAP" id="MF_00179">
    <property type="entry name" value="RibA"/>
    <property type="match status" value="1"/>
</dbReference>
<evidence type="ECO:0000256" key="7">
    <source>
        <dbReference type="ARBA" id="ARBA00022741"/>
    </source>
</evidence>
<dbReference type="UniPathway" id="UPA00275">
    <property type="reaction ID" value="UER00400"/>
</dbReference>
<dbReference type="PANTHER" id="PTHR21327">
    <property type="entry name" value="GTP CYCLOHYDROLASE II-RELATED"/>
    <property type="match status" value="1"/>
</dbReference>
<dbReference type="Pfam" id="PF00925">
    <property type="entry name" value="GTP_cyclohydro2"/>
    <property type="match status" value="1"/>
</dbReference>
<dbReference type="PANTHER" id="PTHR21327:SF18">
    <property type="entry name" value="3,4-DIHYDROXY-2-BUTANONE 4-PHOSPHATE SYNTHASE"/>
    <property type="match status" value="1"/>
</dbReference>
<comment type="catalytic activity">
    <reaction evidence="11">
        <text>GTP + 4 H2O = 2,5-diamino-6-hydroxy-4-(5-phosphoribosylamino)-pyrimidine + formate + 2 phosphate + 3 H(+)</text>
        <dbReference type="Rhea" id="RHEA:23704"/>
        <dbReference type="ChEBI" id="CHEBI:15377"/>
        <dbReference type="ChEBI" id="CHEBI:15378"/>
        <dbReference type="ChEBI" id="CHEBI:15740"/>
        <dbReference type="ChEBI" id="CHEBI:37565"/>
        <dbReference type="ChEBI" id="CHEBI:43474"/>
        <dbReference type="ChEBI" id="CHEBI:58614"/>
        <dbReference type="EC" id="3.5.4.25"/>
    </reaction>
</comment>
<evidence type="ECO:0000256" key="2">
    <source>
        <dbReference type="ARBA" id="ARBA00004853"/>
    </source>
</evidence>
<dbReference type="Pfam" id="PF00926">
    <property type="entry name" value="DHBP_synthase"/>
    <property type="match status" value="1"/>
</dbReference>
<feature type="non-terminal residue" evidence="13">
    <location>
        <position position="1"/>
    </location>
</feature>
<accession>A0A382ZS94</accession>
<dbReference type="Gene3D" id="3.40.50.10990">
    <property type="entry name" value="GTP cyclohydrolase II"/>
    <property type="match status" value="1"/>
</dbReference>
<evidence type="ECO:0000256" key="4">
    <source>
        <dbReference type="ARBA" id="ARBA00012762"/>
    </source>
</evidence>
<dbReference type="SUPFAM" id="SSF142695">
    <property type="entry name" value="RibA-like"/>
    <property type="match status" value="1"/>
</dbReference>
<comment type="cofactor">
    <cofactor evidence="1">
        <name>Zn(2+)</name>
        <dbReference type="ChEBI" id="CHEBI:29105"/>
    </cofactor>
</comment>
<comment type="pathway">
    <text evidence="2">Cofactor biosynthesis; riboflavin biosynthesis; 5-amino-6-(D-ribitylamino)uracil from GTP: step 1/4.</text>
</comment>
<dbReference type="GO" id="GO:0008686">
    <property type="term" value="F:3,4-dihydroxy-2-butanone-4-phosphate synthase activity"/>
    <property type="evidence" value="ECO:0007669"/>
    <property type="project" value="InterPro"/>
</dbReference>
<organism evidence="13">
    <name type="scientific">marine metagenome</name>
    <dbReference type="NCBI Taxonomy" id="408172"/>
    <lineage>
        <taxon>unclassified sequences</taxon>
        <taxon>metagenomes</taxon>
        <taxon>ecological metagenomes</taxon>
    </lineage>
</organism>
<dbReference type="NCBIfam" id="TIGR00505">
    <property type="entry name" value="ribA"/>
    <property type="match status" value="1"/>
</dbReference>
<keyword evidence="7" id="KW-0547">Nucleotide-binding</keyword>
<keyword evidence="8" id="KW-0378">Hydrolase</keyword>
<dbReference type="InterPro" id="IPR000926">
    <property type="entry name" value="RibA"/>
</dbReference>